<keyword evidence="2" id="KW-0472">Membrane</keyword>
<keyword evidence="2" id="KW-0812">Transmembrane</keyword>
<dbReference type="GeneID" id="110799728"/>
<feature type="compositionally biased region" description="Basic residues" evidence="1">
    <location>
        <begin position="47"/>
        <end position="56"/>
    </location>
</feature>
<reference evidence="3" key="1">
    <citation type="journal article" date="2021" name="Nat. Commun.">
        <title>Genomic analyses provide insights into spinach domestication and the genetic basis of agronomic traits.</title>
        <authorList>
            <person name="Cai X."/>
            <person name="Sun X."/>
            <person name="Xu C."/>
            <person name="Sun H."/>
            <person name="Wang X."/>
            <person name="Ge C."/>
            <person name="Zhang Z."/>
            <person name="Wang Q."/>
            <person name="Fei Z."/>
            <person name="Jiao C."/>
            <person name="Wang Q."/>
        </authorList>
    </citation>
    <scope>NUCLEOTIDE SEQUENCE [LARGE SCALE GENOMIC DNA]</scope>
    <source>
        <strain evidence="3">cv. Varoflay</strain>
    </source>
</reference>
<accession>A0A9R0K7W5</accession>
<feature type="region of interest" description="Disordered" evidence="1">
    <location>
        <begin position="1"/>
        <end position="56"/>
    </location>
</feature>
<evidence type="ECO:0000256" key="1">
    <source>
        <dbReference type="SAM" id="MobiDB-lite"/>
    </source>
</evidence>
<keyword evidence="3" id="KW-1185">Reference proteome</keyword>
<sequence>MEELEEEGSNGFNDWESLPSTHNRHNHHPPSSSASSHKRPPLQTTLSHHHHNHDHHRHLAIFPPINHEGLPIPPLPPPHAPLSLSNCNSDTDSPSSSPSPPPPKPQNSQLIKWFDFALHLWNFKLRSSLNQLRSRRLFSSILPVATTASVLAVLWFWVRRRRRQPLRRHGGTESIEHLKLVIKEKDEKIIQLLEQIALMNKVLLTRYKIPVSRAS</sequence>
<proteinExistence type="predicted"/>
<feature type="region of interest" description="Disordered" evidence="1">
    <location>
        <begin position="70"/>
        <end position="106"/>
    </location>
</feature>
<evidence type="ECO:0000256" key="2">
    <source>
        <dbReference type="SAM" id="Phobius"/>
    </source>
</evidence>
<dbReference type="KEGG" id="soe:110799728"/>
<feature type="compositionally biased region" description="Pro residues" evidence="1">
    <location>
        <begin position="71"/>
        <end position="80"/>
    </location>
</feature>
<name>A0A9R0K7W5_SPIOL</name>
<dbReference type="PANTHER" id="PTHR37206">
    <property type="entry name" value="TRANSMEMBRANE PROTEIN"/>
    <property type="match status" value="1"/>
</dbReference>
<dbReference type="PANTHER" id="PTHR37206:SF1">
    <property type="entry name" value="TRANSMEMBRANE PROTEIN"/>
    <property type="match status" value="1"/>
</dbReference>
<dbReference type="AlphaFoldDB" id="A0A9R0K7W5"/>
<reference evidence="4" key="2">
    <citation type="submission" date="2025-08" db="UniProtKB">
        <authorList>
            <consortium name="RefSeq"/>
        </authorList>
    </citation>
    <scope>IDENTIFICATION</scope>
    <source>
        <tissue evidence="4">Leaf</tissue>
    </source>
</reference>
<feature type="transmembrane region" description="Helical" evidence="2">
    <location>
        <begin position="137"/>
        <end position="158"/>
    </location>
</feature>
<organism evidence="3 4">
    <name type="scientific">Spinacia oleracea</name>
    <name type="common">Spinach</name>
    <dbReference type="NCBI Taxonomy" id="3562"/>
    <lineage>
        <taxon>Eukaryota</taxon>
        <taxon>Viridiplantae</taxon>
        <taxon>Streptophyta</taxon>
        <taxon>Embryophyta</taxon>
        <taxon>Tracheophyta</taxon>
        <taxon>Spermatophyta</taxon>
        <taxon>Magnoliopsida</taxon>
        <taxon>eudicotyledons</taxon>
        <taxon>Gunneridae</taxon>
        <taxon>Pentapetalae</taxon>
        <taxon>Caryophyllales</taxon>
        <taxon>Chenopodiaceae</taxon>
        <taxon>Chenopodioideae</taxon>
        <taxon>Anserineae</taxon>
        <taxon>Spinacia</taxon>
    </lineage>
</organism>
<evidence type="ECO:0000313" key="3">
    <source>
        <dbReference type="Proteomes" id="UP000813463"/>
    </source>
</evidence>
<dbReference type="Proteomes" id="UP000813463">
    <property type="component" value="Chromosome 5"/>
</dbReference>
<protein>
    <submittedName>
        <fullName evidence="4">Uncharacterized protein isoform X1</fullName>
    </submittedName>
</protein>
<dbReference type="RefSeq" id="XP_021860700.2">
    <property type="nucleotide sequence ID" value="XM_022005008.2"/>
</dbReference>
<gene>
    <name evidence="4" type="primary">LOC110799728</name>
</gene>
<keyword evidence="2" id="KW-1133">Transmembrane helix</keyword>
<evidence type="ECO:0000313" key="4">
    <source>
        <dbReference type="RefSeq" id="XP_021860700.2"/>
    </source>
</evidence>